<feature type="region of interest" description="Disordered" evidence="3">
    <location>
        <begin position="248"/>
        <end position="278"/>
    </location>
</feature>
<protein>
    <submittedName>
        <fullName evidence="5">Dysbindin protein homolog</fullName>
    </submittedName>
</protein>
<dbReference type="GeneID" id="101845885"/>
<comment type="similarity">
    <text evidence="1">Belongs to the dysbindin family.</text>
</comment>
<dbReference type="PANTHER" id="PTHR16294">
    <property type="entry name" value="DYSTROBREVIN BINDING PROTEIN 1 DYSBINDIN"/>
    <property type="match status" value="1"/>
</dbReference>
<feature type="compositionally biased region" description="Gly residues" evidence="3">
    <location>
        <begin position="368"/>
        <end position="378"/>
    </location>
</feature>
<keyword evidence="4" id="KW-1185">Reference proteome</keyword>
<evidence type="ECO:0000313" key="4">
    <source>
        <dbReference type="Proteomes" id="UP000694888"/>
    </source>
</evidence>
<feature type="compositionally biased region" description="Acidic residues" evidence="3">
    <location>
        <begin position="252"/>
        <end position="271"/>
    </location>
</feature>
<feature type="region of interest" description="Disordered" evidence="3">
    <location>
        <begin position="297"/>
        <end position="405"/>
    </location>
</feature>
<gene>
    <name evidence="5" type="primary">LOC101845885</name>
</gene>
<evidence type="ECO:0000256" key="3">
    <source>
        <dbReference type="SAM" id="MobiDB-lite"/>
    </source>
</evidence>
<organism evidence="4 5">
    <name type="scientific">Aplysia californica</name>
    <name type="common">California sea hare</name>
    <dbReference type="NCBI Taxonomy" id="6500"/>
    <lineage>
        <taxon>Eukaryota</taxon>
        <taxon>Metazoa</taxon>
        <taxon>Spiralia</taxon>
        <taxon>Lophotrochozoa</taxon>
        <taxon>Mollusca</taxon>
        <taxon>Gastropoda</taxon>
        <taxon>Heterobranchia</taxon>
        <taxon>Euthyneura</taxon>
        <taxon>Tectipleura</taxon>
        <taxon>Aplysiida</taxon>
        <taxon>Aplysioidea</taxon>
        <taxon>Aplysiidae</taxon>
        <taxon>Aplysia</taxon>
    </lineage>
</organism>
<name>A0ABM0K6M0_APLCA</name>
<keyword evidence="2" id="KW-0175">Coiled coil</keyword>
<dbReference type="InterPro" id="IPR007531">
    <property type="entry name" value="Dysbindin"/>
</dbReference>
<dbReference type="PANTHER" id="PTHR16294:SF6">
    <property type="entry name" value="DYNAMIN N-TERMINAL DOMAIN-CONTAINING PROTEIN"/>
    <property type="match status" value="1"/>
</dbReference>
<sequence length="405" mass="45359">MSVFKKLKGTFQNAQQDFVDGLRALTSLDGQPRHEQLKDIRARQINLDAGADLLHSYQRAWAEMQVETKDSARRAEEVRLMMLPMFKVWDEHTEIMARLEEEVRHIPNIVTSLQQSQDLLDALRKDFAVAEKAMDMLENLCEEMEQKDQCAKEMQKLSKYRNKKTMEAQKVKVELAQTHAKKMVELESAKRESLQERAEAFTSAFEQDVDYYKVHGHPDRVPTEFPKVTSLSDIEIESDRQELDCFLGSDTEPSDALELPEEGTYIEDDYTADFSVKEDDDRIDERDILGVHEQMTITNIDYDDDDEDDDDVDDDLRPEEVSSSQGRADDGEGHAEGRVEGDTQSSENTPHGKEGDAGGVDGNVDDAVGGGNVDGSGGAPRESDVASNSDDQTVVKDSGISGEAS</sequence>
<dbReference type="Proteomes" id="UP000694888">
    <property type="component" value="Unplaced"/>
</dbReference>
<evidence type="ECO:0000313" key="5">
    <source>
        <dbReference type="RefSeq" id="XP_005109975.2"/>
    </source>
</evidence>
<proteinExistence type="inferred from homology"/>
<reference evidence="5" key="1">
    <citation type="submission" date="2025-08" db="UniProtKB">
        <authorList>
            <consortium name="RefSeq"/>
        </authorList>
    </citation>
    <scope>IDENTIFICATION</scope>
</reference>
<feature type="compositionally biased region" description="Acidic residues" evidence="3">
    <location>
        <begin position="301"/>
        <end position="317"/>
    </location>
</feature>
<feature type="compositionally biased region" description="Basic and acidic residues" evidence="3">
    <location>
        <begin position="327"/>
        <end position="341"/>
    </location>
</feature>
<feature type="coiled-coil region" evidence="2">
    <location>
        <begin position="113"/>
        <end position="157"/>
    </location>
</feature>
<accession>A0ABM0K6M0</accession>
<evidence type="ECO:0000256" key="2">
    <source>
        <dbReference type="SAM" id="Coils"/>
    </source>
</evidence>
<evidence type="ECO:0000256" key="1">
    <source>
        <dbReference type="ARBA" id="ARBA00008686"/>
    </source>
</evidence>
<dbReference type="RefSeq" id="XP_005109975.2">
    <property type="nucleotide sequence ID" value="XM_005109918.3"/>
</dbReference>